<keyword evidence="14" id="KW-0325">Glycoprotein</keyword>
<dbReference type="InterPro" id="IPR032675">
    <property type="entry name" value="LRR_dom_sf"/>
</dbReference>
<feature type="domain" description="Protein kinase" evidence="17">
    <location>
        <begin position="500"/>
        <end position="702"/>
    </location>
</feature>
<comment type="caution">
    <text evidence="18">The sequence shown here is derived from an EMBL/GenBank/DDBJ whole genome shotgun (WGS) entry which is preliminary data.</text>
</comment>
<evidence type="ECO:0000256" key="15">
    <source>
        <dbReference type="PROSITE-ProRule" id="PRU10141"/>
    </source>
</evidence>
<proteinExistence type="inferred from homology"/>
<dbReference type="FunFam" id="3.80.10.10:FF:000041">
    <property type="entry name" value="LRR receptor-like serine/threonine-protein kinase ERECTA"/>
    <property type="match status" value="1"/>
</dbReference>
<dbReference type="InterPro" id="IPR001611">
    <property type="entry name" value="Leu-rich_rpt"/>
</dbReference>
<dbReference type="InterPro" id="IPR050647">
    <property type="entry name" value="Plant_LRR-RLKs"/>
</dbReference>
<dbReference type="PROSITE" id="PS50011">
    <property type="entry name" value="PROTEIN_KINASE_DOM"/>
    <property type="match status" value="1"/>
</dbReference>
<dbReference type="SMART" id="SM00220">
    <property type="entry name" value="S_TKc"/>
    <property type="match status" value="1"/>
</dbReference>
<evidence type="ECO:0000256" key="14">
    <source>
        <dbReference type="ARBA" id="ARBA00023180"/>
    </source>
</evidence>
<sequence length="702" mass="78025">MAKLSICFPKLQPLLSLFFLIFISFNVISQSIETERTILLKLKQQLGNLPAIQSWNASSLPCSWPGINCTRGSVTVVSLRNMNITVKIPPTICDLKNLNVLDLAYNYIPGEFPKLLYNCSKLQYLDLSMNYFIGPIPDDIERLSTLLYLDASSNNFSGDIPPSIGRLPELRELHLDGNEFHNVTFPEEIGNLSNLEHLAMAYNGFAPMKIPDRFSQLKKLKYLWMTETNLIGQIPEGIADLSSLEWLDLAENKLEGSIPSRLLMLKNLTILYLFSNTLSGEIPRAVEALNLVEIDLSVNNLSGTIPEEFGKMQNLVFFVLSSNQLTGEVPVGLSRLPALKIFRVFNNSLSGILPPDFGLHSKLEGFEVCINQFTGQLPEFLCAGRVLQGVVAFSNNLSGQIPASLGNCSTLQIVRLEDNHFSDNRILNLPDCSSTLHQPQKLSSKYLPLILALAVVVTIVTVILTLFKFRDYRPEKYLATLKLTTFQRLDFTEVNILSSLTDNNLIGSGGSGKVYKIGINGLGGFVAVKRIWNEQKLDHKLEKAFKAEVEILGSIRHASIVKPLCCISSENSNLLVYEYMENESLYRLQIAIGAALGLRYIHHDCSPRIIHRDIKSSNILLDSEFKARVAVFGLAKMLTRQGTHHTVSAVAGSCGYLAPEYAYTTKVNEKIDVYSFGVVLLELVTGREADRGNENTGLAAWA</sequence>
<evidence type="ECO:0000256" key="10">
    <source>
        <dbReference type="ARBA" id="ARBA00022777"/>
    </source>
</evidence>
<comment type="similarity">
    <text evidence="2">Belongs to the protein kinase superfamily. Ser/Thr protein kinase family.</text>
</comment>
<name>A0AAV5JF69_9ROSI</name>
<evidence type="ECO:0000256" key="4">
    <source>
        <dbReference type="ARBA" id="ARBA00022614"/>
    </source>
</evidence>
<keyword evidence="12 16" id="KW-1133">Transmembrane helix</keyword>
<evidence type="ECO:0000256" key="5">
    <source>
        <dbReference type="ARBA" id="ARBA00022679"/>
    </source>
</evidence>
<keyword evidence="7" id="KW-0732">Signal</keyword>
<dbReference type="InterPro" id="IPR003591">
    <property type="entry name" value="Leu-rich_rpt_typical-subtyp"/>
</dbReference>
<dbReference type="Gene3D" id="3.80.10.10">
    <property type="entry name" value="Ribonuclease Inhibitor"/>
    <property type="match status" value="3"/>
</dbReference>
<dbReference type="Proteomes" id="UP001054252">
    <property type="component" value="Unassembled WGS sequence"/>
</dbReference>
<evidence type="ECO:0000256" key="16">
    <source>
        <dbReference type="SAM" id="Phobius"/>
    </source>
</evidence>
<dbReference type="InterPro" id="IPR008271">
    <property type="entry name" value="Ser/Thr_kinase_AS"/>
</dbReference>
<dbReference type="SUPFAM" id="SSF56112">
    <property type="entry name" value="Protein kinase-like (PK-like)"/>
    <property type="match status" value="1"/>
</dbReference>
<dbReference type="PROSITE" id="PS00107">
    <property type="entry name" value="PROTEIN_KINASE_ATP"/>
    <property type="match status" value="1"/>
</dbReference>
<comment type="similarity">
    <text evidence="3">Belongs to the RLP family.</text>
</comment>
<evidence type="ECO:0000256" key="11">
    <source>
        <dbReference type="ARBA" id="ARBA00022840"/>
    </source>
</evidence>
<protein>
    <recommendedName>
        <fullName evidence="17">Protein kinase domain-containing protein</fullName>
    </recommendedName>
</protein>
<dbReference type="FunFam" id="3.80.10.10:FF:000221">
    <property type="entry name" value="Leucine-rich repeat receptor-like protein kinase PXL1"/>
    <property type="match status" value="1"/>
</dbReference>
<dbReference type="InterPro" id="IPR000719">
    <property type="entry name" value="Prot_kinase_dom"/>
</dbReference>
<dbReference type="AlphaFoldDB" id="A0AAV5JF69"/>
<keyword evidence="8" id="KW-0677">Repeat</keyword>
<evidence type="ECO:0000256" key="8">
    <source>
        <dbReference type="ARBA" id="ARBA00022737"/>
    </source>
</evidence>
<dbReference type="FunFam" id="3.80.10.10:FF:000077">
    <property type="entry name" value="LRR receptor-like serine/threonine-protein kinase ERL1"/>
    <property type="match status" value="1"/>
</dbReference>
<keyword evidence="4" id="KW-0433">Leucine-rich repeat</keyword>
<dbReference type="Gene3D" id="3.30.200.20">
    <property type="entry name" value="Phosphorylase Kinase, domain 1"/>
    <property type="match status" value="1"/>
</dbReference>
<dbReference type="GO" id="GO:0016020">
    <property type="term" value="C:membrane"/>
    <property type="evidence" value="ECO:0007669"/>
    <property type="project" value="UniProtKB-SubCell"/>
</dbReference>
<keyword evidence="6 16" id="KW-0812">Transmembrane</keyword>
<dbReference type="Pfam" id="PF00069">
    <property type="entry name" value="Pkinase"/>
    <property type="match status" value="1"/>
</dbReference>
<evidence type="ECO:0000313" key="18">
    <source>
        <dbReference type="EMBL" id="GKV10008.1"/>
    </source>
</evidence>
<keyword evidence="5" id="KW-0808">Transferase</keyword>
<dbReference type="FunFam" id="3.30.200.20:FF:000512">
    <property type="entry name" value="Receptor-like protein kinase HSL1"/>
    <property type="match status" value="1"/>
</dbReference>
<dbReference type="EMBL" id="BPVZ01000031">
    <property type="protein sequence ID" value="GKV10008.1"/>
    <property type="molecule type" value="Genomic_DNA"/>
</dbReference>
<dbReference type="InterPro" id="IPR013210">
    <property type="entry name" value="LRR_N_plant-typ"/>
</dbReference>
<dbReference type="SUPFAM" id="SSF52058">
    <property type="entry name" value="L domain-like"/>
    <property type="match status" value="2"/>
</dbReference>
<feature type="transmembrane region" description="Helical" evidence="16">
    <location>
        <begin position="446"/>
        <end position="467"/>
    </location>
</feature>
<evidence type="ECO:0000256" key="13">
    <source>
        <dbReference type="ARBA" id="ARBA00023136"/>
    </source>
</evidence>
<dbReference type="PROSITE" id="PS00108">
    <property type="entry name" value="PROTEIN_KINASE_ST"/>
    <property type="match status" value="1"/>
</dbReference>
<dbReference type="PANTHER" id="PTHR48056:SF29">
    <property type="entry name" value="RECEPTOR-LIKE PROTEIN KINASE HSL1"/>
    <property type="match status" value="1"/>
</dbReference>
<dbReference type="GO" id="GO:0033612">
    <property type="term" value="F:receptor serine/threonine kinase binding"/>
    <property type="evidence" value="ECO:0007669"/>
    <property type="project" value="TreeGrafter"/>
</dbReference>
<reference evidence="18 19" key="1">
    <citation type="journal article" date="2021" name="Commun. Biol.">
        <title>The genome of Shorea leprosula (Dipterocarpaceae) highlights the ecological relevance of drought in aseasonal tropical rainforests.</title>
        <authorList>
            <person name="Ng K.K.S."/>
            <person name="Kobayashi M.J."/>
            <person name="Fawcett J.A."/>
            <person name="Hatakeyama M."/>
            <person name="Paape T."/>
            <person name="Ng C.H."/>
            <person name="Ang C.C."/>
            <person name="Tnah L.H."/>
            <person name="Lee C.T."/>
            <person name="Nishiyama T."/>
            <person name="Sese J."/>
            <person name="O'Brien M.J."/>
            <person name="Copetti D."/>
            <person name="Mohd Noor M.I."/>
            <person name="Ong R.C."/>
            <person name="Putra M."/>
            <person name="Sireger I.Z."/>
            <person name="Indrioko S."/>
            <person name="Kosugi Y."/>
            <person name="Izuno A."/>
            <person name="Isagi Y."/>
            <person name="Lee S.L."/>
            <person name="Shimizu K.K."/>
        </authorList>
    </citation>
    <scope>NUCLEOTIDE SEQUENCE [LARGE SCALE GENOMIC DNA]</scope>
    <source>
        <strain evidence="18">214</strain>
    </source>
</reference>
<keyword evidence="9 15" id="KW-0547">Nucleotide-binding</keyword>
<keyword evidence="19" id="KW-1185">Reference proteome</keyword>
<dbReference type="Gene3D" id="1.10.510.10">
    <property type="entry name" value="Transferase(Phosphotransferase) domain 1"/>
    <property type="match status" value="1"/>
</dbReference>
<evidence type="ECO:0000256" key="7">
    <source>
        <dbReference type="ARBA" id="ARBA00022729"/>
    </source>
</evidence>
<comment type="subcellular location">
    <subcellularLocation>
        <location evidence="1">Membrane</location>
        <topology evidence="1">Single-pass type I membrane protein</topology>
    </subcellularLocation>
</comment>
<dbReference type="InterPro" id="IPR055414">
    <property type="entry name" value="LRR_R13L4/SHOC2-like"/>
</dbReference>
<evidence type="ECO:0000313" key="19">
    <source>
        <dbReference type="Proteomes" id="UP001054252"/>
    </source>
</evidence>
<dbReference type="PANTHER" id="PTHR48056">
    <property type="entry name" value="LRR RECEPTOR-LIKE SERINE/THREONINE-PROTEIN KINASE-RELATED"/>
    <property type="match status" value="1"/>
</dbReference>
<evidence type="ECO:0000256" key="6">
    <source>
        <dbReference type="ARBA" id="ARBA00022692"/>
    </source>
</evidence>
<evidence type="ECO:0000256" key="12">
    <source>
        <dbReference type="ARBA" id="ARBA00022989"/>
    </source>
</evidence>
<dbReference type="Pfam" id="PF08263">
    <property type="entry name" value="LRRNT_2"/>
    <property type="match status" value="1"/>
</dbReference>
<organism evidence="18 19">
    <name type="scientific">Rubroshorea leprosula</name>
    <dbReference type="NCBI Taxonomy" id="152421"/>
    <lineage>
        <taxon>Eukaryota</taxon>
        <taxon>Viridiplantae</taxon>
        <taxon>Streptophyta</taxon>
        <taxon>Embryophyta</taxon>
        <taxon>Tracheophyta</taxon>
        <taxon>Spermatophyta</taxon>
        <taxon>Magnoliopsida</taxon>
        <taxon>eudicotyledons</taxon>
        <taxon>Gunneridae</taxon>
        <taxon>Pentapetalae</taxon>
        <taxon>rosids</taxon>
        <taxon>malvids</taxon>
        <taxon>Malvales</taxon>
        <taxon>Dipterocarpaceae</taxon>
        <taxon>Rubroshorea</taxon>
    </lineage>
</organism>
<dbReference type="InterPro" id="IPR011009">
    <property type="entry name" value="Kinase-like_dom_sf"/>
</dbReference>
<feature type="binding site" evidence="15">
    <location>
        <position position="529"/>
    </location>
    <ligand>
        <name>ATP</name>
        <dbReference type="ChEBI" id="CHEBI:30616"/>
    </ligand>
</feature>
<evidence type="ECO:0000259" key="17">
    <source>
        <dbReference type="PROSITE" id="PS50011"/>
    </source>
</evidence>
<dbReference type="GO" id="GO:0004672">
    <property type="term" value="F:protein kinase activity"/>
    <property type="evidence" value="ECO:0007669"/>
    <property type="project" value="InterPro"/>
</dbReference>
<keyword evidence="11 15" id="KW-0067">ATP-binding</keyword>
<accession>A0AAV5JF69</accession>
<dbReference type="InterPro" id="IPR017441">
    <property type="entry name" value="Protein_kinase_ATP_BS"/>
</dbReference>
<dbReference type="GO" id="GO:0005524">
    <property type="term" value="F:ATP binding"/>
    <property type="evidence" value="ECO:0007669"/>
    <property type="project" value="UniProtKB-UniRule"/>
</dbReference>
<evidence type="ECO:0000256" key="3">
    <source>
        <dbReference type="ARBA" id="ARBA00009592"/>
    </source>
</evidence>
<gene>
    <name evidence="18" type="ORF">SLEP1_g21433</name>
</gene>
<keyword evidence="13 16" id="KW-0472">Membrane</keyword>
<keyword evidence="10" id="KW-0418">Kinase</keyword>
<dbReference type="Pfam" id="PF23598">
    <property type="entry name" value="LRR_14"/>
    <property type="match status" value="1"/>
</dbReference>
<dbReference type="SMART" id="SM00369">
    <property type="entry name" value="LRR_TYP"/>
    <property type="match status" value="4"/>
</dbReference>
<evidence type="ECO:0000256" key="1">
    <source>
        <dbReference type="ARBA" id="ARBA00004479"/>
    </source>
</evidence>
<evidence type="ECO:0000256" key="9">
    <source>
        <dbReference type="ARBA" id="ARBA00022741"/>
    </source>
</evidence>
<evidence type="ECO:0000256" key="2">
    <source>
        <dbReference type="ARBA" id="ARBA00008684"/>
    </source>
</evidence>
<dbReference type="Pfam" id="PF00560">
    <property type="entry name" value="LRR_1"/>
    <property type="match status" value="3"/>
</dbReference>